<dbReference type="Gene3D" id="3.40.50.300">
    <property type="entry name" value="P-loop containing nucleotide triphosphate hydrolases"/>
    <property type="match status" value="1"/>
</dbReference>
<protein>
    <submittedName>
        <fullName evidence="1 2">Uncharacterized protein</fullName>
    </submittedName>
</protein>
<dbReference type="AlphaFoldDB" id="R7TI90"/>
<dbReference type="InterPro" id="IPR051135">
    <property type="entry name" value="Gal/GlcNAc/GalNAc_ST"/>
</dbReference>
<dbReference type="PANTHER" id="PTHR10704">
    <property type="entry name" value="CARBOHYDRATE SULFOTRANSFERASE"/>
    <property type="match status" value="1"/>
</dbReference>
<dbReference type="InterPro" id="IPR027417">
    <property type="entry name" value="P-loop_NTPase"/>
</dbReference>
<dbReference type="PANTHER" id="PTHR10704:SF44">
    <property type="entry name" value="LD35051P-RELATED"/>
    <property type="match status" value="1"/>
</dbReference>
<organism evidence="1">
    <name type="scientific">Capitella teleta</name>
    <name type="common">Polychaete worm</name>
    <dbReference type="NCBI Taxonomy" id="283909"/>
    <lineage>
        <taxon>Eukaryota</taxon>
        <taxon>Metazoa</taxon>
        <taxon>Spiralia</taxon>
        <taxon>Lophotrochozoa</taxon>
        <taxon>Annelida</taxon>
        <taxon>Polychaeta</taxon>
        <taxon>Sedentaria</taxon>
        <taxon>Scolecida</taxon>
        <taxon>Capitellidae</taxon>
        <taxon>Capitella</taxon>
    </lineage>
</organism>
<dbReference type="EMBL" id="AMQN01002704">
    <property type="status" value="NOT_ANNOTATED_CDS"/>
    <property type="molecule type" value="Genomic_DNA"/>
</dbReference>
<dbReference type="Proteomes" id="UP000014760">
    <property type="component" value="Unassembled WGS sequence"/>
</dbReference>
<keyword evidence="3" id="KW-1185">Reference proteome</keyword>
<reference evidence="2" key="3">
    <citation type="submission" date="2015-06" db="UniProtKB">
        <authorList>
            <consortium name="EnsemblMetazoa"/>
        </authorList>
    </citation>
    <scope>IDENTIFICATION</scope>
</reference>
<dbReference type="SUPFAM" id="SSF52540">
    <property type="entry name" value="P-loop containing nucleoside triphosphate hydrolases"/>
    <property type="match status" value="1"/>
</dbReference>
<dbReference type="EnsemblMetazoa" id="CapteT201418">
    <property type="protein sequence ID" value="CapteP201418"/>
    <property type="gene ID" value="CapteG201418"/>
</dbReference>
<evidence type="ECO:0000313" key="1">
    <source>
        <dbReference type="EMBL" id="ELT93197.1"/>
    </source>
</evidence>
<reference evidence="1 3" key="2">
    <citation type="journal article" date="2013" name="Nature">
        <title>Insights into bilaterian evolution from three spiralian genomes.</title>
        <authorList>
            <person name="Simakov O."/>
            <person name="Marletaz F."/>
            <person name="Cho S.J."/>
            <person name="Edsinger-Gonzales E."/>
            <person name="Havlak P."/>
            <person name="Hellsten U."/>
            <person name="Kuo D.H."/>
            <person name="Larsson T."/>
            <person name="Lv J."/>
            <person name="Arendt D."/>
            <person name="Savage R."/>
            <person name="Osoegawa K."/>
            <person name="de Jong P."/>
            <person name="Grimwood J."/>
            <person name="Chapman J.A."/>
            <person name="Shapiro H."/>
            <person name="Aerts A."/>
            <person name="Otillar R.P."/>
            <person name="Terry A.Y."/>
            <person name="Boore J.L."/>
            <person name="Grigoriev I.V."/>
            <person name="Lindberg D.R."/>
            <person name="Seaver E.C."/>
            <person name="Weisblat D.A."/>
            <person name="Putnam N.H."/>
            <person name="Rokhsar D.S."/>
        </authorList>
    </citation>
    <scope>NUCLEOTIDE SEQUENCE</scope>
    <source>
        <strain evidence="1 3">I ESC-2004</strain>
    </source>
</reference>
<sequence length="448" mass="50708">MEHARYKQPCITKLLCLHGQDPVGLPIPSPLSILINADSSNDFTNTTSHLDDVTISEFREGSSDLKPTSNSSSIVQQNVTNINSKQINNDTVSSILLSRKTVARGLNLLLLSYQRTGSSFLGHLFHHSKNPDVFYIYEPLDPIYTAMYSFDQGWTIPSDVRTFSDGAPREIPPEELDATDFALDRIFSCTLSQLPTAALIHKFWSQFQREMATDKYLACMKSSGVEVGGALEKCRAFIKPICRGHFDGRYVNLKKCRDNLYNNGRWSTTKAELDNRLTPSDSTAFQEYFNCIANYRPIATRCAALHLDAPCQTKTIRATKTVRVGMTTGQRLLQRMNNTKVIHTFRDPRGAVRSRSLAPWSQGRYEGPVLTKIATGYCRTVTEDYIKADELSVTYPMRVAHFVFDDYVERPLEVSKEIIQYAELPASDAPDYPYYRNKRCPCQLDIIM</sequence>
<dbReference type="EMBL" id="AMQN01002705">
    <property type="status" value="NOT_ANNOTATED_CDS"/>
    <property type="molecule type" value="Genomic_DNA"/>
</dbReference>
<proteinExistence type="predicted"/>
<dbReference type="GO" id="GO:0006790">
    <property type="term" value="P:sulfur compound metabolic process"/>
    <property type="evidence" value="ECO:0007669"/>
    <property type="project" value="TreeGrafter"/>
</dbReference>
<gene>
    <name evidence="1" type="ORF">CAPTEDRAFT_201418</name>
</gene>
<reference evidence="3" key="1">
    <citation type="submission" date="2012-12" db="EMBL/GenBank/DDBJ databases">
        <authorList>
            <person name="Hellsten U."/>
            <person name="Grimwood J."/>
            <person name="Chapman J.A."/>
            <person name="Shapiro H."/>
            <person name="Aerts A."/>
            <person name="Otillar R.P."/>
            <person name="Terry A.Y."/>
            <person name="Boore J.L."/>
            <person name="Simakov O."/>
            <person name="Marletaz F."/>
            <person name="Cho S.-J."/>
            <person name="Edsinger-Gonzales E."/>
            <person name="Havlak P."/>
            <person name="Kuo D.-H."/>
            <person name="Larsson T."/>
            <person name="Lv J."/>
            <person name="Arendt D."/>
            <person name="Savage R."/>
            <person name="Osoegawa K."/>
            <person name="de Jong P."/>
            <person name="Lindberg D.R."/>
            <person name="Seaver E.C."/>
            <person name="Weisblat D.A."/>
            <person name="Putnam N.H."/>
            <person name="Grigoriev I.V."/>
            <person name="Rokhsar D.S."/>
        </authorList>
    </citation>
    <scope>NUCLEOTIDE SEQUENCE</scope>
    <source>
        <strain evidence="3">I ESC-2004</strain>
    </source>
</reference>
<dbReference type="GO" id="GO:0006044">
    <property type="term" value="P:N-acetylglucosamine metabolic process"/>
    <property type="evidence" value="ECO:0007669"/>
    <property type="project" value="TreeGrafter"/>
</dbReference>
<accession>R7TI90</accession>
<dbReference type="EMBL" id="KB309853">
    <property type="protein sequence ID" value="ELT93197.1"/>
    <property type="molecule type" value="Genomic_DNA"/>
</dbReference>
<dbReference type="OrthoDB" id="5987729at2759"/>
<dbReference type="HOGENOM" id="CLU_611446_0_0_1"/>
<dbReference type="GO" id="GO:0001517">
    <property type="term" value="F:N-acetylglucosamine 6-O-sulfotransferase activity"/>
    <property type="evidence" value="ECO:0007669"/>
    <property type="project" value="TreeGrafter"/>
</dbReference>
<evidence type="ECO:0000313" key="3">
    <source>
        <dbReference type="Proteomes" id="UP000014760"/>
    </source>
</evidence>
<name>R7TI90_CAPTE</name>
<evidence type="ECO:0000313" key="2">
    <source>
        <dbReference type="EnsemblMetazoa" id="CapteP201418"/>
    </source>
</evidence>